<keyword evidence="1" id="KW-1133">Transmembrane helix</keyword>
<keyword evidence="1" id="KW-0812">Transmembrane</keyword>
<proteinExistence type="predicted"/>
<feature type="transmembrane region" description="Helical" evidence="1">
    <location>
        <begin position="47"/>
        <end position="79"/>
    </location>
</feature>
<keyword evidence="1" id="KW-0472">Membrane</keyword>
<sequence length="85" mass="9532">MKNQIALPANQAKQSRISLWLNRENVLFSSIMEEKVSNRQTVLISQALASFCILTCSVFTHWLAAIACLCWFACSILLCKKGGLR</sequence>
<accession>A0A8S5U6U0</accession>
<protein>
    <submittedName>
        <fullName evidence="2">Uncharacterized protein</fullName>
    </submittedName>
</protein>
<evidence type="ECO:0000313" key="2">
    <source>
        <dbReference type="EMBL" id="DAF90149.1"/>
    </source>
</evidence>
<organism evidence="2">
    <name type="scientific">Siphoviridae sp. ctWlk2</name>
    <dbReference type="NCBI Taxonomy" id="2825539"/>
    <lineage>
        <taxon>Viruses</taxon>
        <taxon>Duplodnaviria</taxon>
        <taxon>Heunggongvirae</taxon>
        <taxon>Uroviricota</taxon>
        <taxon>Caudoviricetes</taxon>
    </lineage>
</organism>
<evidence type="ECO:0000256" key="1">
    <source>
        <dbReference type="SAM" id="Phobius"/>
    </source>
</evidence>
<name>A0A8S5U6U0_9CAUD</name>
<reference evidence="2" key="1">
    <citation type="journal article" date="2021" name="Proc. Natl. Acad. Sci. U.S.A.">
        <title>A Catalog of Tens of Thousands of Viruses from Human Metagenomes Reveals Hidden Associations with Chronic Diseases.</title>
        <authorList>
            <person name="Tisza M.J."/>
            <person name="Buck C.B."/>
        </authorList>
    </citation>
    <scope>NUCLEOTIDE SEQUENCE</scope>
    <source>
        <strain evidence="2">CtWlk2</strain>
    </source>
</reference>
<dbReference type="EMBL" id="BK016022">
    <property type="protein sequence ID" value="DAF90149.1"/>
    <property type="molecule type" value="Genomic_DNA"/>
</dbReference>